<evidence type="ECO:0000256" key="5">
    <source>
        <dbReference type="ARBA" id="ARBA00023329"/>
    </source>
</evidence>
<dbReference type="PANTHER" id="PTHR10639:SF7">
    <property type="entry name" value="CLATHRIN LIGHT CHAIN"/>
    <property type="match status" value="1"/>
</dbReference>
<evidence type="ECO:0000256" key="1">
    <source>
        <dbReference type="ARBA" id="ARBA00004180"/>
    </source>
</evidence>
<evidence type="ECO:0000313" key="8">
    <source>
        <dbReference type="Proteomes" id="UP000242913"/>
    </source>
</evidence>
<keyword evidence="4 6" id="KW-0168">Coated pit</keyword>
<name>A0A238C3S6_9BILA</name>
<dbReference type="GO" id="GO:0006886">
    <property type="term" value="P:intracellular protein transport"/>
    <property type="evidence" value="ECO:0007669"/>
    <property type="project" value="InterPro"/>
</dbReference>
<evidence type="ECO:0000256" key="4">
    <source>
        <dbReference type="ARBA" id="ARBA00023176"/>
    </source>
</evidence>
<dbReference type="GO" id="GO:0005198">
    <property type="term" value="F:structural molecule activity"/>
    <property type="evidence" value="ECO:0007669"/>
    <property type="project" value="InterPro"/>
</dbReference>
<evidence type="ECO:0000313" key="7">
    <source>
        <dbReference type="EMBL" id="OZC12107.1"/>
    </source>
</evidence>
<evidence type="ECO:0000256" key="2">
    <source>
        <dbReference type="ARBA" id="ARBA00005263"/>
    </source>
</evidence>
<dbReference type="GO" id="GO:0030130">
    <property type="term" value="C:clathrin coat of trans-Golgi network vesicle"/>
    <property type="evidence" value="ECO:0007669"/>
    <property type="project" value="InterPro"/>
</dbReference>
<reference evidence="7 8" key="1">
    <citation type="submission" date="2015-12" db="EMBL/GenBank/DDBJ databases">
        <title>Draft genome of the nematode, Onchocerca flexuosa.</title>
        <authorList>
            <person name="Mitreva M."/>
        </authorList>
    </citation>
    <scope>NUCLEOTIDE SEQUENCE [LARGE SCALE GENOMIC DNA]</scope>
    <source>
        <strain evidence="7">Red Deer</strain>
    </source>
</reference>
<accession>A0A238C3S6</accession>
<dbReference type="GO" id="GO:0072583">
    <property type="term" value="P:clathrin-dependent endocytosis"/>
    <property type="evidence" value="ECO:0007669"/>
    <property type="project" value="TreeGrafter"/>
</dbReference>
<gene>
    <name evidence="7" type="ORF">X798_00626</name>
</gene>
<protein>
    <recommendedName>
        <fullName evidence="6">Clathrin light chain</fullName>
    </recommendedName>
</protein>
<dbReference type="PANTHER" id="PTHR10639">
    <property type="entry name" value="CLATHRIN LIGHT CHAIN"/>
    <property type="match status" value="1"/>
</dbReference>
<organism evidence="7 8">
    <name type="scientific">Onchocerca flexuosa</name>
    <dbReference type="NCBI Taxonomy" id="387005"/>
    <lineage>
        <taxon>Eukaryota</taxon>
        <taxon>Metazoa</taxon>
        <taxon>Ecdysozoa</taxon>
        <taxon>Nematoda</taxon>
        <taxon>Chromadorea</taxon>
        <taxon>Rhabditida</taxon>
        <taxon>Spirurina</taxon>
        <taxon>Spiruromorpha</taxon>
        <taxon>Filarioidea</taxon>
        <taxon>Onchocercidae</taxon>
        <taxon>Onchocerca</taxon>
    </lineage>
</organism>
<keyword evidence="8" id="KW-1185">Reference proteome</keyword>
<keyword evidence="3 6" id="KW-0472">Membrane</keyword>
<sequence length="452" mass="50868">MKTYHRIISEALDSAELNCNLFRFNSFFFQLTVRLFLFISENNRIVYVVMSDPVAEFLAREQNVLAGIQDDSLGTSPLPYVNNIGSNDAADNGNDIASVNEARVLSGTSDSGLDLPALANGVQHSSTTPVLVNLNPKKPSLATLNNISKPEPEKIKKWREEQKIMLEKKDKNEEKKKEEMRAAGKKELEEWYAQRAEKLKKTRVANRIVYVVMSDPVAEFLAREQNVLAGIQDDSLGTSPLPYVNNIGSNDAADNEKKVGTSRKLQRISEGVFRKPQKIFQILGNDIASVNEARVLSGTSDSGLDLPALANGVQHSSTTPVLVNLNPKKPSLATLNNISKPEPEKIKKWREEQKIMLEKKDKNEEKKKEEMRAAGKKELEEWYAQRAEKLKKTRVANRKAEEDFISDREALKDGAEWERIAKLCEFNAKNSKTSSDLSRLKTLLLKLKTQKE</sequence>
<dbReference type="Proteomes" id="UP000242913">
    <property type="component" value="Unassembled WGS sequence"/>
</dbReference>
<comment type="subcellular location">
    <subcellularLocation>
        <location evidence="1 6">Cytoplasmic vesicle membrane</location>
        <topology evidence="1 6">Peripheral membrane protein</topology>
        <orientation evidence="1 6">Cytoplasmic side</orientation>
    </subcellularLocation>
    <subcellularLocation>
        <location evidence="6">Membrane</location>
        <location evidence="6">Coated pit</location>
        <topology evidence="6">Peripheral membrane protein</topology>
        <orientation evidence="6">Cytoplasmic side</orientation>
    </subcellularLocation>
    <text evidence="6">Cytoplasmic face of coated pits and vesicles.</text>
</comment>
<comment type="function">
    <text evidence="6">Clathrin is the major protein of the polyhedral coat of coated pits and vesicles.</text>
</comment>
<dbReference type="GO" id="GO:0030132">
    <property type="term" value="C:clathrin coat of coated pit"/>
    <property type="evidence" value="ECO:0007669"/>
    <property type="project" value="InterPro"/>
</dbReference>
<dbReference type="Pfam" id="PF01086">
    <property type="entry name" value="Clathrin_lg_ch"/>
    <property type="match status" value="2"/>
</dbReference>
<dbReference type="OrthoDB" id="5512at2759"/>
<dbReference type="GO" id="GO:0032050">
    <property type="term" value="F:clathrin heavy chain binding"/>
    <property type="evidence" value="ECO:0007669"/>
    <property type="project" value="TreeGrafter"/>
</dbReference>
<evidence type="ECO:0000256" key="3">
    <source>
        <dbReference type="ARBA" id="ARBA00023136"/>
    </source>
</evidence>
<dbReference type="GO" id="GO:0030672">
    <property type="term" value="C:synaptic vesicle membrane"/>
    <property type="evidence" value="ECO:0007669"/>
    <property type="project" value="TreeGrafter"/>
</dbReference>
<dbReference type="GO" id="GO:0099631">
    <property type="term" value="C:postsynaptic endocytic zone cytoplasmic component"/>
    <property type="evidence" value="ECO:0007669"/>
    <property type="project" value="TreeGrafter"/>
</dbReference>
<proteinExistence type="inferred from homology"/>
<comment type="similarity">
    <text evidence="2 6">Belongs to the clathrin light chain family.</text>
</comment>
<dbReference type="EMBL" id="KZ269978">
    <property type="protein sequence ID" value="OZC12107.1"/>
    <property type="molecule type" value="Genomic_DNA"/>
</dbReference>
<keyword evidence="5 6" id="KW-0968">Cytoplasmic vesicle</keyword>
<evidence type="ECO:0000256" key="6">
    <source>
        <dbReference type="RuleBase" id="RU363137"/>
    </source>
</evidence>
<dbReference type="AlphaFoldDB" id="A0A238C3S6"/>
<dbReference type="InterPro" id="IPR000996">
    <property type="entry name" value="Clathrin_L-chain"/>
</dbReference>